<comment type="caution">
    <text evidence="5">The sequence shown here is derived from an EMBL/GenBank/DDBJ whole genome shotgun (WGS) entry which is preliminary data.</text>
</comment>
<name>A0A8J3JQ61_9ACTN</name>
<organism evidence="5 6">
    <name type="scientific">Catellatospora bangladeshensis</name>
    <dbReference type="NCBI Taxonomy" id="310355"/>
    <lineage>
        <taxon>Bacteria</taxon>
        <taxon>Bacillati</taxon>
        <taxon>Actinomycetota</taxon>
        <taxon>Actinomycetes</taxon>
        <taxon>Micromonosporales</taxon>
        <taxon>Micromonosporaceae</taxon>
        <taxon>Catellatospora</taxon>
    </lineage>
</organism>
<evidence type="ECO:0000313" key="6">
    <source>
        <dbReference type="Proteomes" id="UP000601223"/>
    </source>
</evidence>
<evidence type="ECO:0000259" key="4">
    <source>
        <dbReference type="SMART" id="SM00822"/>
    </source>
</evidence>
<proteinExistence type="inferred from homology"/>
<dbReference type="Gene3D" id="3.40.50.720">
    <property type="entry name" value="NAD(P)-binding Rossmann-like Domain"/>
    <property type="match status" value="1"/>
</dbReference>
<protein>
    <submittedName>
        <fullName evidence="5">Oxidoreductase</fullName>
    </submittedName>
</protein>
<dbReference type="Pfam" id="PF00106">
    <property type="entry name" value="adh_short"/>
    <property type="match status" value="1"/>
</dbReference>
<feature type="domain" description="Ketoreductase" evidence="4">
    <location>
        <begin position="8"/>
        <end position="192"/>
    </location>
</feature>
<dbReference type="SMART" id="SM00822">
    <property type="entry name" value="PKS_KR"/>
    <property type="match status" value="1"/>
</dbReference>
<evidence type="ECO:0000256" key="2">
    <source>
        <dbReference type="ARBA" id="ARBA00023002"/>
    </source>
</evidence>
<evidence type="ECO:0000256" key="3">
    <source>
        <dbReference type="RuleBase" id="RU000363"/>
    </source>
</evidence>
<dbReference type="PANTHER" id="PTHR44196:SF1">
    <property type="entry name" value="DEHYDROGENASE_REDUCTASE SDR FAMILY MEMBER 7B"/>
    <property type="match status" value="1"/>
</dbReference>
<dbReference type="InterPro" id="IPR057326">
    <property type="entry name" value="KR_dom"/>
</dbReference>
<dbReference type="AlphaFoldDB" id="A0A8J3JQ61"/>
<dbReference type="GO" id="GO:0016491">
    <property type="term" value="F:oxidoreductase activity"/>
    <property type="evidence" value="ECO:0007669"/>
    <property type="project" value="UniProtKB-KW"/>
</dbReference>
<dbReference type="EMBL" id="BONF01000041">
    <property type="protein sequence ID" value="GIF84901.1"/>
    <property type="molecule type" value="Genomic_DNA"/>
</dbReference>
<dbReference type="RefSeq" id="WP_203753896.1">
    <property type="nucleotide sequence ID" value="NZ_BONF01000041.1"/>
</dbReference>
<reference evidence="5 6" key="1">
    <citation type="submission" date="2021-01" db="EMBL/GenBank/DDBJ databases">
        <title>Whole genome shotgun sequence of Catellatospora bangladeshensis NBRC 107357.</title>
        <authorList>
            <person name="Komaki H."/>
            <person name="Tamura T."/>
        </authorList>
    </citation>
    <scope>NUCLEOTIDE SEQUENCE [LARGE SCALE GENOMIC DNA]</scope>
    <source>
        <strain evidence="5 6">NBRC 107357</strain>
    </source>
</reference>
<dbReference type="InterPro" id="IPR002347">
    <property type="entry name" value="SDR_fam"/>
</dbReference>
<dbReference type="PROSITE" id="PS00061">
    <property type="entry name" value="ADH_SHORT"/>
    <property type="match status" value="1"/>
</dbReference>
<accession>A0A8J3JQ61</accession>
<dbReference type="InterPro" id="IPR020904">
    <property type="entry name" value="Sc_DH/Rdtase_CS"/>
</dbReference>
<dbReference type="GO" id="GO:0016020">
    <property type="term" value="C:membrane"/>
    <property type="evidence" value="ECO:0007669"/>
    <property type="project" value="TreeGrafter"/>
</dbReference>
<dbReference type="PRINTS" id="PR00081">
    <property type="entry name" value="GDHRDH"/>
</dbReference>
<dbReference type="NCBIfam" id="NF004526">
    <property type="entry name" value="PRK05872.1"/>
    <property type="match status" value="1"/>
</dbReference>
<dbReference type="SUPFAM" id="SSF51735">
    <property type="entry name" value="NAD(P)-binding Rossmann-fold domains"/>
    <property type="match status" value="1"/>
</dbReference>
<evidence type="ECO:0000313" key="5">
    <source>
        <dbReference type="EMBL" id="GIF84901.1"/>
    </source>
</evidence>
<dbReference type="PANTHER" id="PTHR44196">
    <property type="entry name" value="DEHYDROGENASE/REDUCTASE SDR FAMILY MEMBER 7B"/>
    <property type="match status" value="1"/>
</dbReference>
<dbReference type="Proteomes" id="UP000601223">
    <property type="component" value="Unassembled WGS sequence"/>
</dbReference>
<comment type="similarity">
    <text evidence="1 3">Belongs to the short-chain dehydrogenases/reductases (SDR) family.</text>
</comment>
<dbReference type="InterPro" id="IPR036291">
    <property type="entry name" value="NAD(P)-bd_dom_sf"/>
</dbReference>
<keyword evidence="6" id="KW-1185">Reference proteome</keyword>
<sequence>MTPRLSGQVVLVTGAARGIGEYTARLAAAHGARLALVGLEPDRLRLLADELDAAHGDGTAAWFAADVTDSAALDRAVAGTLAAFGRIDAVVANAGVASLGTVAAGDIGALARTVEVNLIGVMRTVAATAAPVIAARGYYLLVSSTAAFAALPGMSAYCAAKAGVEHFGTALRLELAHHGVGVGTAHPGWIDTDLVRDARADLPSFRDSFRAMPWPVGSITSVERCARAFVRGVERRRRRVYVPRAIAGVHWLRTLISSRLADALVGRRSRVLVPRMEQEVAALGRSFGVHSTGTGQEAA</sequence>
<dbReference type="CDD" id="cd05233">
    <property type="entry name" value="SDR_c"/>
    <property type="match status" value="1"/>
</dbReference>
<dbReference type="PRINTS" id="PR00080">
    <property type="entry name" value="SDRFAMILY"/>
</dbReference>
<keyword evidence="2" id="KW-0560">Oxidoreductase</keyword>
<gene>
    <name evidence="5" type="ORF">Cba03nite_62500</name>
</gene>
<evidence type="ECO:0000256" key="1">
    <source>
        <dbReference type="ARBA" id="ARBA00006484"/>
    </source>
</evidence>